<feature type="transmembrane region" description="Helical" evidence="1">
    <location>
        <begin position="12"/>
        <end position="35"/>
    </location>
</feature>
<name>A0A1F4VIT1_UNCKA</name>
<dbReference type="EMBL" id="MEVN01000020">
    <property type="protein sequence ID" value="OGC57177.1"/>
    <property type="molecule type" value="Genomic_DNA"/>
</dbReference>
<keyword evidence="1" id="KW-0472">Membrane</keyword>
<dbReference type="AlphaFoldDB" id="A0A1F4VIT1"/>
<proteinExistence type="predicted"/>
<accession>A0A1F4VIT1</accession>
<protein>
    <recommendedName>
        <fullName evidence="4">Polysaccharide chain length determinant N-terminal domain-containing protein</fullName>
    </recommendedName>
</protein>
<feature type="transmembrane region" description="Helical" evidence="1">
    <location>
        <begin position="176"/>
        <end position="197"/>
    </location>
</feature>
<sequence>MELKDLYILLKAKLHLVLISGIIFGLFGIGVYYFFPQSFIASGSFFVTRMVEDSSGNYFAYEGYYAQQTAFSHSDTVLGLFNSVNVRKNALEGLGIIVNETSLRKFNRSIRVKKEAPQIITLNVKGKSISEAGSGWVAFSKAVLNAHEILNQKGDPKLSLSMVENLPVVHKTYRSLYINLVAGILFGVFILITYLVFEEYIKKEL</sequence>
<organism evidence="2 3">
    <name type="scientific">candidate division WWE3 bacterium RIFCSPLOWO2_12_FULL_36_10</name>
    <dbReference type="NCBI Taxonomy" id="1802630"/>
    <lineage>
        <taxon>Bacteria</taxon>
        <taxon>Katanobacteria</taxon>
    </lineage>
</organism>
<evidence type="ECO:0000313" key="2">
    <source>
        <dbReference type="EMBL" id="OGC57177.1"/>
    </source>
</evidence>
<reference evidence="2 3" key="1">
    <citation type="journal article" date="2016" name="Nat. Commun.">
        <title>Thousands of microbial genomes shed light on interconnected biogeochemical processes in an aquifer system.</title>
        <authorList>
            <person name="Anantharaman K."/>
            <person name="Brown C.T."/>
            <person name="Hug L.A."/>
            <person name="Sharon I."/>
            <person name="Castelle C.J."/>
            <person name="Probst A.J."/>
            <person name="Thomas B.C."/>
            <person name="Singh A."/>
            <person name="Wilkins M.J."/>
            <person name="Karaoz U."/>
            <person name="Brodie E.L."/>
            <person name="Williams K.H."/>
            <person name="Hubbard S.S."/>
            <person name="Banfield J.F."/>
        </authorList>
    </citation>
    <scope>NUCLEOTIDE SEQUENCE [LARGE SCALE GENOMIC DNA]</scope>
</reference>
<evidence type="ECO:0000313" key="3">
    <source>
        <dbReference type="Proteomes" id="UP000177763"/>
    </source>
</evidence>
<comment type="caution">
    <text evidence="2">The sequence shown here is derived from an EMBL/GenBank/DDBJ whole genome shotgun (WGS) entry which is preliminary data.</text>
</comment>
<evidence type="ECO:0000256" key="1">
    <source>
        <dbReference type="SAM" id="Phobius"/>
    </source>
</evidence>
<dbReference type="STRING" id="1802630.A3H26_02510"/>
<keyword evidence="1" id="KW-0812">Transmembrane</keyword>
<evidence type="ECO:0008006" key="4">
    <source>
        <dbReference type="Google" id="ProtNLM"/>
    </source>
</evidence>
<dbReference type="Proteomes" id="UP000177763">
    <property type="component" value="Unassembled WGS sequence"/>
</dbReference>
<gene>
    <name evidence="2" type="ORF">A3H26_02510</name>
</gene>
<keyword evidence="1" id="KW-1133">Transmembrane helix</keyword>